<dbReference type="InterPro" id="IPR000086">
    <property type="entry name" value="NUDIX_hydrolase_dom"/>
</dbReference>
<evidence type="ECO:0000313" key="4">
    <source>
        <dbReference type="EMBL" id="GIF02991.1"/>
    </source>
</evidence>
<dbReference type="Gene3D" id="3.90.79.10">
    <property type="entry name" value="Nucleoside Triphosphate Pyrophosphohydrolase"/>
    <property type="match status" value="1"/>
</dbReference>
<dbReference type="InterPro" id="IPR013078">
    <property type="entry name" value="His_Pase_superF_clade-1"/>
</dbReference>
<dbReference type="Proteomes" id="UP000629619">
    <property type="component" value="Unassembled WGS sequence"/>
</dbReference>
<comment type="caution">
    <text evidence="4">The sequence shown here is derived from an EMBL/GenBank/DDBJ whole genome shotgun (WGS) entry which is preliminary data.</text>
</comment>
<dbReference type="RefSeq" id="WP_203676727.1">
    <property type="nucleotide sequence ID" value="NZ_BOMW01000006.1"/>
</dbReference>
<feature type="compositionally biased region" description="Low complexity" evidence="2">
    <location>
        <begin position="266"/>
        <end position="284"/>
    </location>
</feature>
<dbReference type="PROSITE" id="PS00893">
    <property type="entry name" value="NUDIX_BOX"/>
    <property type="match status" value="1"/>
</dbReference>
<dbReference type="SUPFAM" id="SSF55811">
    <property type="entry name" value="Nudix"/>
    <property type="match status" value="1"/>
</dbReference>
<evidence type="ECO:0000256" key="2">
    <source>
        <dbReference type="SAM" id="MobiDB-lite"/>
    </source>
</evidence>
<dbReference type="Pfam" id="PF00300">
    <property type="entry name" value="His_Phos_1"/>
    <property type="match status" value="1"/>
</dbReference>
<dbReference type="GO" id="GO:0006167">
    <property type="term" value="P:AMP biosynthetic process"/>
    <property type="evidence" value="ECO:0007669"/>
    <property type="project" value="TreeGrafter"/>
</dbReference>
<dbReference type="GO" id="GO:0006754">
    <property type="term" value="P:ATP biosynthetic process"/>
    <property type="evidence" value="ECO:0007669"/>
    <property type="project" value="TreeGrafter"/>
</dbReference>
<sequence length="342" mass="35871">MGEAIRAAGGVLYRPGAGGVPEVCLVHRPRYDDWSLPKGTVKDDEPELAAAVREVTEETGTVGLPEFGLPEVAYRLPGGRPKTVRYWLMRAAESGPVRDTDEVDKLAWLPLPEAALRLSYPDERPLLDVVAGLPPITAVVALVRHAHAGDRKNWSGPDSLRPLSPRGGKQAALVADRLATFRPQRLIAAVPLRCLQTLQPLAAATGLPVVADPAFAEPEDASGLPARLAAARARLVEARAAGRVVVCSQGKVMPPLLASLARDSGVPAPSAADDPPAAKVSSSAGASLTAEASPATDARFSTDASPAAGASLSAEADVYRTRKGEGWLLTWSGERLLGISHW</sequence>
<keyword evidence="5" id="KW-1185">Reference proteome</keyword>
<dbReference type="InterPro" id="IPR015797">
    <property type="entry name" value="NUDIX_hydrolase-like_dom_sf"/>
</dbReference>
<organism evidence="4 5">
    <name type="scientific">Actinoplanes siamensis</name>
    <dbReference type="NCBI Taxonomy" id="1223317"/>
    <lineage>
        <taxon>Bacteria</taxon>
        <taxon>Bacillati</taxon>
        <taxon>Actinomycetota</taxon>
        <taxon>Actinomycetes</taxon>
        <taxon>Micromonosporales</taxon>
        <taxon>Micromonosporaceae</taxon>
        <taxon>Actinoplanes</taxon>
    </lineage>
</organism>
<dbReference type="InterPro" id="IPR020084">
    <property type="entry name" value="NUDIX_hydrolase_CS"/>
</dbReference>
<dbReference type="EMBL" id="BOMW01000006">
    <property type="protein sequence ID" value="GIF02991.1"/>
    <property type="molecule type" value="Genomic_DNA"/>
</dbReference>
<dbReference type="PROSITE" id="PS51462">
    <property type="entry name" value="NUDIX"/>
    <property type="match status" value="1"/>
</dbReference>
<dbReference type="Pfam" id="PF00293">
    <property type="entry name" value="NUDIX"/>
    <property type="match status" value="1"/>
</dbReference>
<dbReference type="SUPFAM" id="SSF53254">
    <property type="entry name" value="Phosphoglycerate mutase-like"/>
    <property type="match status" value="1"/>
</dbReference>
<dbReference type="InterPro" id="IPR029033">
    <property type="entry name" value="His_PPase_superfam"/>
</dbReference>
<protein>
    <submittedName>
        <fullName evidence="4">NUDIX hydrolase</fullName>
    </submittedName>
</protein>
<feature type="domain" description="Nudix hydrolase" evidence="3">
    <location>
        <begin position="3"/>
        <end position="131"/>
    </location>
</feature>
<keyword evidence="1 4" id="KW-0378">Hydrolase</keyword>
<dbReference type="AlphaFoldDB" id="A0A919K8K6"/>
<dbReference type="InterPro" id="IPR051325">
    <property type="entry name" value="Nudix_hydrolase_domain"/>
</dbReference>
<evidence type="ECO:0000259" key="3">
    <source>
        <dbReference type="PROSITE" id="PS51462"/>
    </source>
</evidence>
<dbReference type="Gene3D" id="3.40.50.1240">
    <property type="entry name" value="Phosphoglycerate mutase-like"/>
    <property type="match status" value="1"/>
</dbReference>
<dbReference type="PANTHER" id="PTHR21340">
    <property type="entry name" value="DIADENOSINE 5,5-P1,P4-TETRAPHOSPHATE PYROPHOSPHOHYDROLASE MUTT"/>
    <property type="match status" value="1"/>
</dbReference>
<accession>A0A919K8K6</accession>
<dbReference type="CDD" id="cd03673">
    <property type="entry name" value="NUDIX_Ap6A_hydrolase"/>
    <property type="match status" value="1"/>
</dbReference>
<dbReference type="GO" id="GO:0004081">
    <property type="term" value="F:bis(5'-nucleosyl)-tetraphosphatase (asymmetrical) activity"/>
    <property type="evidence" value="ECO:0007669"/>
    <property type="project" value="TreeGrafter"/>
</dbReference>
<proteinExistence type="predicted"/>
<evidence type="ECO:0000313" key="5">
    <source>
        <dbReference type="Proteomes" id="UP000629619"/>
    </source>
</evidence>
<gene>
    <name evidence="4" type="ORF">Asi03nite_05290</name>
</gene>
<dbReference type="CDD" id="cd07067">
    <property type="entry name" value="HP_PGM_like"/>
    <property type="match status" value="1"/>
</dbReference>
<feature type="region of interest" description="Disordered" evidence="2">
    <location>
        <begin position="263"/>
        <end position="285"/>
    </location>
</feature>
<name>A0A919K8K6_9ACTN</name>
<evidence type="ECO:0000256" key="1">
    <source>
        <dbReference type="ARBA" id="ARBA00022801"/>
    </source>
</evidence>
<reference evidence="4" key="1">
    <citation type="submission" date="2021-01" db="EMBL/GenBank/DDBJ databases">
        <title>Whole genome shotgun sequence of Actinoplanes siamensis NBRC 109076.</title>
        <authorList>
            <person name="Komaki H."/>
            <person name="Tamura T."/>
        </authorList>
    </citation>
    <scope>NUCLEOTIDE SEQUENCE</scope>
    <source>
        <strain evidence="4">NBRC 109076</strain>
    </source>
</reference>
<dbReference type="PANTHER" id="PTHR21340:SF0">
    <property type="entry name" value="BIS(5'-NUCLEOSYL)-TETRAPHOSPHATASE [ASYMMETRICAL]"/>
    <property type="match status" value="1"/>
</dbReference>